<accession>A0A5C4SLN5</accession>
<keyword evidence="3" id="KW-1185">Reference proteome</keyword>
<dbReference type="EMBL" id="VDCS01000007">
    <property type="protein sequence ID" value="TNJ44592.1"/>
    <property type="molecule type" value="Genomic_DNA"/>
</dbReference>
<reference evidence="2 3" key="1">
    <citation type="submission" date="2019-05" db="EMBL/GenBank/DDBJ databases">
        <title>Tamlana fucoidanivorans sp. nov., isolated from the surface of algae collected from Fujian province in China.</title>
        <authorList>
            <person name="Li J."/>
        </authorList>
    </citation>
    <scope>NUCLEOTIDE SEQUENCE [LARGE SCALE GENOMIC DNA]</scope>
    <source>
        <strain evidence="2 3">CW2-9</strain>
    </source>
</reference>
<protein>
    <submittedName>
        <fullName evidence="2">Arc family DNA-binding protein</fullName>
    </submittedName>
</protein>
<dbReference type="GO" id="GO:0006355">
    <property type="term" value="P:regulation of DNA-templated transcription"/>
    <property type="evidence" value="ECO:0007669"/>
    <property type="project" value="InterPro"/>
</dbReference>
<organism evidence="2 3">
    <name type="scientific">Allotamlana fucoidanivorans</name>
    <dbReference type="NCBI Taxonomy" id="2583814"/>
    <lineage>
        <taxon>Bacteria</taxon>
        <taxon>Pseudomonadati</taxon>
        <taxon>Bacteroidota</taxon>
        <taxon>Flavobacteriia</taxon>
        <taxon>Flavobacteriales</taxon>
        <taxon>Flavobacteriaceae</taxon>
        <taxon>Allotamlana</taxon>
    </lineage>
</organism>
<proteinExistence type="predicted"/>
<comment type="caution">
    <text evidence="2">The sequence shown here is derived from an EMBL/GenBank/DDBJ whole genome shotgun (WGS) entry which is preliminary data.</text>
</comment>
<dbReference type="InterPro" id="IPR013321">
    <property type="entry name" value="Arc_rbn_hlx_hlx"/>
</dbReference>
<dbReference type="AlphaFoldDB" id="A0A5C4SLN5"/>
<keyword evidence="2" id="KW-0238">DNA-binding</keyword>
<dbReference type="Gene3D" id="1.10.1220.10">
    <property type="entry name" value="Met repressor-like"/>
    <property type="match status" value="1"/>
</dbReference>
<dbReference type="InterPro" id="IPR010985">
    <property type="entry name" value="Ribbon_hlx_hlx"/>
</dbReference>
<dbReference type="SUPFAM" id="SSF47598">
    <property type="entry name" value="Ribbon-helix-helix"/>
    <property type="match status" value="1"/>
</dbReference>
<evidence type="ECO:0000259" key="1">
    <source>
        <dbReference type="Pfam" id="PF03869"/>
    </source>
</evidence>
<evidence type="ECO:0000313" key="3">
    <source>
        <dbReference type="Proteomes" id="UP000308713"/>
    </source>
</evidence>
<feature type="domain" description="Arc-like DNA binding" evidence="1">
    <location>
        <begin position="2"/>
        <end position="48"/>
    </location>
</feature>
<sequence length="56" mass="6614">MAKKKAFALRINEDMLKAIEKWAADEFRSTNGQIEWMLNESLKKAKRIPFKKNTDE</sequence>
<dbReference type="Proteomes" id="UP000308713">
    <property type="component" value="Unassembled WGS sequence"/>
</dbReference>
<gene>
    <name evidence="2" type="ORF">FGF67_08070</name>
</gene>
<dbReference type="InterPro" id="IPR005569">
    <property type="entry name" value="Arc_DNA-bd_dom"/>
</dbReference>
<evidence type="ECO:0000313" key="2">
    <source>
        <dbReference type="EMBL" id="TNJ44592.1"/>
    </source>
</evidence>
<dbReference type="GO" id="GO:0003677">
    <property type="term" value="F:DNA binding"/>
    <property type="evidence" value="ECO:0007669"/>
    <property type="project" value="UniProtKB-KW"/>
</dbReference>
<dbReference type="RefSeq" id="WP_139696555.1">
    <property type="nucleotide sequence ID" value="NZ_CP074074.1"/>
</dbReference>
<dbReference type="OrthoDB" id="9812601at2"/>
<dbReference type="Pfam" id="PF03869">
    <property type="entry name" value="Arc"/>
    <property type="match status" value="1"/>
</dbReference>
<name>A0A5C4SLN5_9FLAO</name>